<keyword evidence="5" id="KW-1185">Reference proteome</keyword>
<dbReference type="EMBL" id="CP035494">
    <property type="protein sequence ID" value="QAY60487.1"/>
    <property type="molecule type" value="Genomic_DNA"/>
</dbReference>
<evidence type="ECO:0000313" key="4">
    <source>
        <dbReference type="EMBL" id="QAY60487.1"/>
    </source>
</evidence>
<dbReference type="AlphaFoldDB" id="A0A4P6EK28"/>
<sequence>MSVQVRRARPEEFEEIDRVIDDAYAHDYGPREHHDDMHRSAVRARDYDVLVAVDEHGAVVGSVTVRRRGGPVLHEDFGDDDADLRLLGVAPTARRQGVAAALMQQVIRDAAAAGYAHVTLKTGPDMHGAHRLYEALGFERAPEHDGLWIGGERVFDLLAYRYRLGATTPVPQPARSGVAE</sequence>
<dbReference type="SUPFAM" id="SSF55729">
    <property type="entry name" value="Acyl-CoA N-acyltransferases (Nat)"/>
    <property type="match status" value="1"/>
</dbReference>
<accession>A0A4P6EK28</accession>
<organism evidence="4 5">
    <name type="scientific">Microbacterium protaetiae</name>
    <dbReference type="NCBI Taxonomy" id="2509458"/>
    <lineage>
        <taxon>Bacteria</taxon>
        <taxon>Bacillati</taxon>
        <taxon>Actinomycetota</taxon>
        <taxon>Actinomycetes</taxon>
        <taxon>Micrococcales</taxon>
        <taxon>Microbacteriaceae</taxon>
        <taxon>Microbacterium</taxon>
    </lineage>
</organism>
<dbReference type="GO" id="GO:0016747">
    <property type="term" value="F:acyltransferase activity, transferring groups other than amino-acyl groups"/>
    <property type="evidence" value="ECO:0007669"/>
    <property type="project" value="InterPro"/>
</dbReference>
<dbReference type="PROSITE" id="PS51186">
    <property type="entry name" value="GNAT"/>
    <property type="match status" value="1"/>
</dbReference>
<proteinExistence type="predicted"/>
<dbReference type="OrthoDB" id="273614at2"/>
<dbReference type="Pfam" id="PF00583">
    <property type="entry name" value="Acetyltransf_1"/>
    <property type="match status" value="1"/>
</dbReference>
<dbReference type="Proteomes" id="UP000293995">
    <property type="component" value="Chromosome"/>
</dbReference>
<keyword evidence="2" id="KW-0012">Acyltransferase</keyword>
<dbReference type="InterPro" id="IPR000182">
    <property type="entry name" value="GNAT_dom"/>
</dbReference>
<gene>
    <name evidence="4" type="ORF">ET475_11145</name>
</gene>
<keyword evidence="1 4" id="KW-0808">Transferase</keyword>
<evidence type="ECO:0000313" key="5">
    <source>
        <dbReference type="Proteomes" id="UP000293995"/>
    </source>
</evidence>
<evidence type="ECO:0000259" key="3">
    <source>
        <dbReference type="PROSITE" id="PS51186"/>
    </source>
</evidence>
<evidence type="ECO:0000256" key="1">
    <source>
        <dbReference type="ARBA" id="ARBA00022679"/>
    </source>
</evidence>
<dbReference type="PANTHER" id="PTHR43877:SF2">
    <property type="entry name" value="AMINOALKYLPHOSPHONATE N-ACETYLTRANSFERASE-RELATED"/>
    <property type="match status" value="1"/>
</dbReference>
<protein>
    <submittedName>
        <fullName evidence="4">GNAT family N-acetyltransferase</fullName>
    </submittedName>
</protein>
<dbReference type="PANTHER" id="PTHR43877">
    <property type="entry name" value="AMINOALKYLPHOSPHONATE N-ACETYLTRANSFERASE-RELATED-RELATED"/>
    <property type="match status" value="1"/>
</dbReference>
<dbReference type="InterPro" id="IPR050832">
    <property type="entry name" value="Bact_Acetyltransf"/>
</dbReference>
<dbReference type="Gene3D" id="3.40.630.30">
    <property type="match status" value="1"/>
</dbReference>
<dbReference type="InterPro" id="IPR016181">
    <property type="entry name" value="Acyl_CoA_acyltransferase"/>
</dbReference>
<dbReference type="RefSeq" id="WP_129389987.1">
    <property type="nucleotide sequence ID" value="NZ_CP035494.1"/>
</dbReference>
<dbReference type="KEGG" id="mprt:ET475_11145"/>
<feature type="domain" description="N-acetyltransferase" evidence="3">
    <location>
        <begin position="3"/>
        <end position="167"/>
    </location>
</feature>
<name>A0A4P6EK28_9MICO</name>
<reference evidence="4 5" key="1">
    <citation type="submission" date="2019-01" db="EMBL/GenBank/DDBJ databases">
        <title>Genome sequencing of strain DFW100M-13.</title>
        <authorList>
            <person name="Heo J."/>
            <person name="Kim S.-J."/>
            <person name="Kim J.-S."/>
            <person name="Hong S.-B."/>
            <person name="Kwon S.-W."/>
        </authorList>
    </citation>
    <scope>NUCLEOTIDE SEQUENCE [LARGE SCALE GENOMIC DNA]</scope>
    <source>
        <strain evidence="4 5">DFW100M-13</strain>
    </source>
</reference>
<dbReference type="CDD" id="cd04301">
    <property type="entry name" value="NAT_SF"/>
    <property type="match status" value="1"/>
</dbReference>
<evidence type="ECO:0000256" key="2">
    <source>
        <dbReference type="ARBA" id="ARBA00023315"/>
    </source>
</evidence>